<feature type="domain" description="C3H1-type" evidence="6">
    <location>
        <begin position="60"/>
        <end position="88"/>
    </location>
</feature>
<organism evidence="7 8">
    <name type="scientific">Dactylellina haptotyla (strain CBS 200.50)</name>
    <name type="common">Nematode-trapping fungus</name>
    <name type="synonym">Monacrosporium haptotylum</name>
    <dbReference type="NCBI Taxonomy" id="1284197"/>
    <lineage>
        <taxon>Eukaryota</taxon>
        <taxon>Fungi</taxon>
        <taxon>Dikarya</taxon>
        <taxon>Ascomycota</taxon>
        <taxon>Pezizomycotina</taxon>
        <taxon>Orbiliomycetes</taxon>
        <taxon>Orbiliales</taxon>
        <taxon>Orbiliaceae</taxon>
        <taxon>Dactylellina</taxon>
    </lineage>
</organism>
<keyword evidence="8" id="KW-1185">Reference proteome</keyword>
<feature type="region of interest" description="Disordered" evidence="5">
    <location>
        <begin position="303"/>
        <end position="325"/>
    </location>
</feature>
<feature type="region of interest" description="Disordered" evidence="5">
    <location>
        <begin position="497"/>
        <end position="553"/>
    </location>
</feature>
<reference evidence="7 8" key="1">
    <citation type="journal article" date="2013" name="PLoS Genet.">
        <title>Genomic mechanisms accounting for the adaptation to parasitism in nematode-trapping fungi.</title>
        <authorList>
            <person name="Meerupati T."/>
            <person name="Andersson K.M."/>
            <person name="Friman E."/>
            <person name="Kumar D."/>
            <person name="Tunlid A."/>
            <person name="Ahren D."/>
        </authorList>
    </citation>
    <scope>NUCLEOTIDE SEQUENCE [LARGE SCALE GENOMIC DNA]</scope>
    <source>
        <strain evidence="7 8">CBS 200.50</strain>
    </source>
</reference>
<dbReference type="STRING" id="1284197.S8C2Z7"/>
<dbReference type="AlphaFoldDB" id="S8C2Z7"/>
<evidence type="ECO:0000313" key="7">
    <source>
        <dbReference type="EMBL" id="EPS42032.1"/>
    </source>
</evidence>
<dbReference type="GO" id="GO:0008270">
    <property type="term" value="F:zinc ion binding"/>
    <property type="evidence" value="ECO:0007669"/>
    <property type="project" value="UniProtKB-KW"/>
</dbReference>
<evidence type="ECO:0000256" key="2">
    <source>
        <dbReference type="ARBA" id="ARBA00022771"/>
    </source>
</evidence>
<dbReference type="Gene3D" id="4.10.1000.10">
    <property type="entry name" value="Zinc finger, CCCH-type"/>
    <property type="match status" value="1"/>
</dbReference>
<dbReference type="InterPro" id="IPR000571">
    <property type="entry name" value="Znf_CCCH"/>
</dbReference>
<name>S8C2Z7_DACHA</name>
<dbReference type="InterPro" id="IPR036855">
    <property type="entry name" value="Znf_CCCH_sf"/>
</dbReference>
<dbReference type="OrthoDB" id="10253329at2759"/>
<dbReference type="OMA" id="FRRQLMH"/>
<protein>
    <recommendedName>
        <fullName evidence="6">C3H1-type domain-containing protein</fullName>
    </recommendedName>
</protein>
<dbReference type="eggNOG" id="KOG1940">
    <property type="taxonomic scope" value="Eukaryota"/>
</dbReference>
<evidence type="ECO:0000256" key="4">
    <source>
        <dbReference type="PROSITE-ProRule" id="PRU00723"/>
    </source>
</evidence>
<feature type="compositionally biased region" description="Acidic residues" evidence="5">
    <location>
        <begin position="509"/>
        <end position="533"/>
    </location>
</feature>
<evidence type="ECO:0000256" key="5">
    <source>
        <dbReference type="SAM" id="MobiDB-lite"/>
    </source>
</evidence>
<evidence type="ECO:0000313" key="8">
    <source>
        <dbReference type="Proteomes" id="UP000015100"/>
    </source>
</evidence>
<gene>
    <name evidence="7" type="ORF">H072_4050</name>
</gene>
<proteinExistence type="predicted"/>
<reference evidence="8" key="2">
    <citation type="submission" date="2013-04" db="EMBL/GenBank/DDBJ databases">
        <title>Genomic mechanisms accounting for the adaptation to parasitism in nematode-trapping fungi.</title>
        <authorList>
            <person name="Ahren D.G."/>
        </authorList>
    </citation>
    <scope>NUCLEOTIDE SEQUENCE [LARGE SCALE GENOMIC DNA]</scope>
    <source>
        <strain evidence="8">CBS 200.50</strain>
    </source>
</reference>
<feature type="zinc finger region" description="C3H1-type" evidence="4">
    <location>
        <begin position="60"/>
        <end position="88"/>
    </location>
</feature>
<dbReference type="PROSITE" id="PS50103">
    <property type="entry name" value="ZF_C3H1"/>
    <property type="match status" value="1"/>
</dbReference>
<dbReference type="Proteomes" id="UP000015100">
    <property type="component" value="Unassembled WGS sequence"/>
</dbReference>
<dbReference type="EMBL" id="AQGS01000130">
    <property type="protein sequence ID" value="EPS42032.1"/>
    <property type="molecule type" value="Genomic_DNA"/>
</dbReference>
<keyword evidence="1 4" id="KW-0479">Metal-binding</keyword>
<feature type="compositionally biased region" description="Low complexity" evidence="5">
    <location>
        <begin position="20"/>
        <end position="43"/>
    </location>
</feature>
<keyword evidence="2 4" id="KW-0863">Zinc-finger</keyword>
<dbReference type="HOGENOM" id="CLU_012592_1_0_1"/>
<feature type="region of interest" description="Disordered" evidence="5">
    <location>
        <begin position="1"/>
        <end position="164"/>
    </location>
</feature>
<keyword evidence="3 4" id="KW-0862">Zinc</keyword>
<comment type="caution">
    <text evidence="7">The sequence shown here is derived from an EMBL/GenBank/DDBJ whole genome shotgun (WGS) entry which is preliminary data.</text>
</comment>
<accession>S8C2Z7</accession>
<evidence type="ECO:0000256" key="3">
    <source>
        <dbReference type="ARBA" id="ARBA00022833"/>
    </source>
</evidence>
<evidence type="ECO:0000256" key="1">
    <source>
        <dbReference type="ARBA" id="ARBA00022723"/>
    </source>
</evidence>
<dbReference type="SMART" id="SM00356">
    <property type="entry name" value="ZnF_C3H1"/>
    <property type="match status" value="1"/>
</dbReference>
<sequence length="649" mass="70937">MADSSRAADEDFPVPLERPAGLSMAGSAAAGDEAGAAPSSSSSQTHVHSRGQARAPQTAQKAPRPCKFYATKTGCKKGSECPFSHGRGQTVASGGGDDRSAAQAPGTSSSQRNPAGDRPVRHTARGSSGTDALAKRRHLPAVDPSRVVRRPTPAGENTPEVRRENEINQLKRRWGPLFQEVDQEQGLYRLELKQSDDFPYDLDALRIEILVPLDYLKPGAQGPTVKVLNEDIPRGHQFNIERGFSSLVRSASKTTRLLDLVNNLDKRLEDFLSSEKAATFKIVPNLGAVAENVAKLDVNDHQLQQTTPLPPTPQPQVFQKPAPPKPVYTAAEKEAAGARRALETRQLEARLRQSNVFWKNAPGTIYKVPLEPRMKNLLPAALLLLKAVDLKVPQLYPLEPCAIGFDRSFPTSITASIERSFHKRAREKSEASLMAQLNYLAQNLHNMIEIEDDTKEEVDASAEATLAATVATAVPEAGPSTSNPVNSTSTVVPGKPHVIIVENTRPPEWDDDSTSESDSEEPSESDEDVEETGEANQVIQQEPVAPEPISTIERGTSISFPDIKLKNIELLELKTINITMKCTRCKTVADINNIKAKENRHSRPKLLGCLFIPEIRFLKISEDDGELPDFAIFFLKGYVTIYVKAALGI</sequence>
<dbReference type="SUPFAM" id="SSF90229">
    <property type="entry name" value="CCCH zinc finger"/>
    <property type="match status" value="1"/>
</dbReference>
<evidence type="ECO:0000259" key="6">
    <source>
        <dbReference type="PROSITE" id="PS50103"/>
    </source>
</evidence>